<name>A0ABN3Z9D9_BACA1</name>
<dbReference type="Proteomes" id="UP000006867">
    <property type="component" value="Chromosome"/>
</dbReference>
<dbReference type="PANTHER" id="PTHR34976:SF2">
    <property type="entry name" value="TYPE VII SECRETION SYSTEM PROTEIN ESSD"/>
    <property type="match status" value="1"/>
</dbReference>
<dbReference type="InterPro" id="IPR006829">
    <property type="entry name" value="LXG_dom"/>
</dbReference>
<evidence type="ECO:0000313" key="4">
    <source>
        <dbReference type="Proteomes" id="UP000006867"/>
    </source>
</evidence>
<organism evidence="3 4">
    <name type="scientific">Bacillus atrophaeus (strain 1942)</name>
    <dbReference type="NCBI Taxonomy" id="720555"/>
    <lineage>
        <taxon>Bacteria</taxon>
        <taxon>Bacillati</taxon>
        <taxon>Bacillota</taxon>
        <taxon>Bacilli</taxon>
        <taxon>Bacillales</taxon>
        <taxon>Bacillaceae</taxon>
        <taxon>Bacillus</taxon>
    </lineage>
</organism>
<accession>A0ABN3Z9D9</accession>
<evidence type="ECO:0000259" key="2">
    <source>
        <dbReference type="PROSITE" id="PS51756"/>
    </source>
</evidence>
<evidence type="ECO:0000256" key="1">
    <source>
        <dbReference type="ARBA" id="ARBA00034117"/>
    </source>
</evidence>
<sequence length="250" mass="28668">MKVYEAKTLISAADKRTKEYKQLREQFVNITNALKDVADLDDSEFSGKGADNIKAFYHDHVGVTDQWLDFIDMKIAFLTSISGKAGDAWLSDAYVEESFLEHELSNAYSKSKSIMEEQQKEIKSILNEIDVLVLVSLDVFSTASVDKHLESSVKKRKDTVHKVNELDEALKTEYSQTEPNEQFIQTDFNKLQDATEKGKYATLIHYNDKAYRESDIHKKKGDIEKHSGAYLSVKKEEAKEREIKQLKKET</sequence>
<dbReference type="InterPro" id="IPR051768">
    <property type="entry name" value="Bact_secretion_toxin"/>
</dbReference>
<evidence type="ECO:0000313" key="3">
    <source>
        <dbReference type="EMBL" id="ADP32554.1"/>
    </source>
</evidence>
<dbReference type="EMBL" id="CP002207">
    <property type="protein sequence ID" value="ADP32554.1"/>
    <property type="molecule type" value="Genomic_DNA"/>
</dbReference>
<feature type="domain" description="LXG" evidence="2">
    <location>
        <begin position="1"/>
        <end position="237"/>
    </location>
</feature>
<protein>
    <submittedName>
        <fullName evidence="3">Phage DNA manipulating enzyme</fullName>
    </submittedName>
</protein>
<reference evidence="3 4" key="1">
    <citation type="journal article" date="2011" name="Front. Microbiol.">
        <title>Genomic signatures of strain selection and enhancement in Bacillus atrophaeus var. globigii, a historical biowarfare simulant.</title>
        <authorList>
            <person name="Gibbons H.S."/>
            <person name="Broomall S.M."/>
            <person name="McNew L.A."/>
            <person name="Daligault H."/>
            <person name="Chapman C."/>
            <person name="Bruce D."/>
            <person name="Karavis M."/>
            <person name="Krepps M."/>
            <person name="McGregor P.A."/>
            <person name="Hong C."/>
            <person name="Park K.H."/>
            <person name="Akmal A."/>
            <person name="Feldman A."/>
            <person name="Lin J.S."/>
            <person name="Chang W.E."/>
            <person name="Higgs B.W."/>
            <person name="Demirev P."/>
            <person name="Lindquist J."/>
            <person name="Liem A."/>
            <person name="Fochler E."/>
            <person name="Read T.D."/>
            <person name="Tapia R."/>
            <person name="Johnson S."/>
            <person name="Bishop-Lilly K.A."/>
            <person name="Detter C."/>
            <person name="Han C."/>
            <person name="Sozhamannan S."/>
            <person name="Rosenzweig C.N."/>
            <person name="Skowronski E.W."/>
        </authorList>
    </citation>
    <scope>NUCLEOTIDE SEQUENCE [LARGE SCALE GENOMIC DNA]</scope>
    <source>
        <strain evidence="3 4">1942</strain>
    </source>
</reference>
<keyword evidence="4" id="KW-1185">Reference proteome</keyword>
<dbReference type="PANTHER" id="PTHR34976">
    <property type="entry name" value="RIBONUCLEASE YQCG-RELATED"/>
    <property type="match status" value="1"/>
</dbReference>
<dbReference type="Pfam" id="PF04740">
    <property type="entry name" value="LXG"/>
    <property type="match status" value="1"/>
</dbReference>
<dbReference type="PROSITE" id="PS51756">
    <property type="entry name" value="LXG"/>
    <property type="match status" value="1"/>
</dbReference>
<comment type="similarity">
    <text evidence="1">In the N-terminal section; belongs to the LXG family.</text>
</comment>
<gene>
    <name evidence="3" type="ordered locus">BATR1942_08085</name>
</gene>
<proteinExistence type="inferred from homology"/>